<dbReference type="Proteomes" id="UP000569092">
    <property type="component" value="Unassembled WGS sequence"/>
</dbReference>
<dbReference type="Gene3D" id="3.20.20.80">
    <property type="entry name" value="Glycosidases"/>
    <property type="match status" value="1"/>
</dbReference>
<dbReference type="Gene3D" id="2.60.40.1180">
    <property type="entry name" value="Golgi alpha-mannosidase II"/>
    <property type="match status" value="2"/>
</dbReference>
<keyword evidence="3 4" id="KW-0326">Glycosidase</keyword>
<accession>A0A7W8JBD5</accession>
<dbReference type="GO" id="GO:0004558">
    <property type="term" value="F:alpha-1,4-glucosidase activity"/>
    <property type="evidence" value="ECO:0007669"/>
    <property type="project" value="UniProtKB-EC"/>
</dbReference>
<dbReference type="SUPFAM" id="SSF51011">
    <property type="entry name" value="Glycosyl hydrolase domain"/>
    <property type="match status" value="1"/>
</dbReference>
<dbReference type="InterPro" id="IPR013780">
    <property type="entry name" value="Glyco_hydro_b"/>
</dbReference>
<feature type="domain" description="Glycoside hydrolase family 31 N-terminal" evidence="7">
    <location>
        <begin position="62"/>
        <end position="227"/>
    </location>
</feature>
<reference evidence="10 11" key="1">
    <citation type="submission" date="2020-08" db="EMBL/GenBank/DDBJ databases">
        <title>Genomic Encyclopedia of Type Strains, Phase IV (KMG-V): Genome sequencing to study the core and pangenomes of soil and plant-associated prokaryotes.</title>
        <authorList>
            <person name="Whitman W."/>
        </authorList>
    </citation>
    <scope>NUCLEOTIDE SEQUENCE [LARGE SCALE GENOMIC DNA]</scope>
    <source>
        <strain evidence="10 11">M8US30</strain>
    </source>
</reference>
<dbReference type="CDD" id="cd06604">
    <property type="entry name" value="GH31_glucosidase_II_MalA"/>
    <property type="match status" value="1"/>
</dbReference>
<protein>
    <submittedName>
        <fullName evidence="10">Alpha-glucosidase</fullName>
        <ecNumber evidence="10">3.2.1.20</ecNumber>
    </submittedName>
</protein>
<dbReference type="PROSITE" id="PS00129">
    <property type="entry name" value="GLYCOSYL_HYDROL_F31_1"/>
    <property type="match status" value="1"/>
</dbReference>
<dbReference type="GO" id="GO:0030246">
    <property type="term" value="F:carbohydrate binding"/>
    <property type="evidence" value="ECO:0007669"/>
    <property type="project" value="InterPro"/>
</dbReference>
<feature type="chain" id="PRO_5031361587" evidence="5">
    <location>
        <begin position="28"/>
        <end position="850"/>
    </location>
</feature>
<evidence type="ECO:0000259" key="9">
    <source>
        <dbReference type="Pfam" id="PF21365"/>
    </source>
</evidence>
<dbReference type="Pfam" id="PF17137">
    <property type="entry name" value="DUF5110"/>
    <property type="match status" value="1"/>
</dbReference>
<feature type="signal peptide" evidence="5">
    <location>
        <begin position="1"/>
        <end position="27"/>
    </location>
</feature>
<dbReference type="InterPro" id="IPR025887">
    <property type="entry name" value="Glyco_hydro_31_N_dom"/>
</dbReference>
<proteinExistence type="inferred from homology"/>
<dbReference type="CDD" id="cd14752">
    <property type="entry name" value="GH31_N"/>
    <property type="match status" value="1"/>
</dbReference>
<evidence type="ECO:0000259" key="6">
    <source>
        <dbReference type="Pfam" id="PF01055"/>
    </source>
</evidence>
<evidence type="ECO:0000313" key="10">
    <source>
        <dbReference type="EMBL" id="MBB5346149.1"/>
    </source>
</evidence>
<dbReference type="SUPFAM" id="SSF74650">
    <property type="entry name" value="Galactose mutarotase-like"/>
    <property type="match status" value="1"/>
</dbReference>
<dbReference type="Pfam" id="PF01055">
    <property type="entry name" value="Glyco_hydro_31_2nd"/>
    <property type="match status" value="1"/>
</dbReference>
<evidence type="ECO:0000256" key="2">
    <source>
        <dbReference type="ARBA" id="ARBA00022801"/>
    </source>
</evidence>
<dbReference type="Pfam" id="PF13802">
    <property type="entry name" value="Gal_mutarotas_2"/>
    <property type="match status" value="1"/>
</dbReference>
<dbReference type="GO" id="GO:0005975">
    <property type="term" value="P:carbohydrate metabolic process"/>
    <property type="evidence" value="ECO:0007669"/>
    <property type="project" value="InterPro"/>
</dbReference>
<dbReference type="Pfam" id="PF21365">
    <property type="entry name" value="Glyco_hydro_31_3rd"/>
    <property type="match status" value="1"/>
</dbReference>
<evidence type="ECO:0000259" key="7">
    <source>
        <dbReference type="Pfam" id="PF13802"/>
    </source>
</evidence>
<dbReference type="Gene3D" id="2.60.40.1760">
    <property type="entry name" value="glycosyl hydrolase (family 31)"/>
    <property type="match status" value="1"/>
</dbReference>
<dbReference type="InterPro" id="IPR000322">
    <property type="entry name" value="Glyco_hydro_31_TIM"/>
</dbReference>
<comment type="caution">
    <text evidence="10">The sequence shown here is derived from an EMBL/GenBank/DDBJ whole genome shotgun (WGS) entry which is preliminary data.</text>
</comment>
<keyword evidence="5" id="KW-0732">Signal</keyword>
<evidence type="ECO:0000256" key="5">
    <source>
        <dbReference type="SAM" id="SignalP"/>
    </source>
</evidence>
<dbReference type="EC" id="3.2.1.20" evidence="10"/>
<evidence type="ECO:0000256" key="3">
    <source>
        <dbReference type="ARBA" id="ARBA00023295"/>
    </source>
</evidence>
<evidence type="ECO:0000259" key="8">
    <source>
        <dbReference type="Pfam" id="PF17137"/>
    </source>
</evidence>
<dbReference type="EMBL" id="JACHDZ010000009">
    <property type="protein sequence ID" value="MBB5346149.1"/>
    <property type="molecule type" value="Genomic_DNA"/>
</dbReference>
<evidence type="ECO:0000256" key="4">
    <source>
        <dbReference type="RuleBase" id="RU361185"/>
    </source>
</evidence>
<feature type="domain" description="Glycoside hydrolase family 31 TIM barrel" evidence="6">
    <location>
        <begin position="269"/>
        <end position="603"/>
    </location>
</feature>
<evidence type="ECO:0000313" key="11">
    <source>
        <dbReference type="Proteomes" id="UP000569092"/>
    </source>
</evidence>
<comment type="similarity">
    <text evidence="1 4">Belongs to the glycosyl hydrolase 31 family.</text>
</comment>
<feature type="domain" description="DUF5110" evidence="8">
    <location>
        <begin position="737"/>
        <end position="795"/>
    </location>
</feature>
<dbReference type="AlphaFoldDB" id="A0A7W8JBD5"/>
<evidence type="ECO:0000256" key="1">
    <source>
        <dbReference type="ARBA" id="ARBA00007806"/>
    </source>
</evidence>
<dbReference type="PANTHER" id="PTHR22762:SF120">
    <property type="entry name" value="HETEROGLYCAN GLUCOSIDASE 1"/>
    <property type="match status" value="1"/>
</dbReference>
<dbReference type="InterPro" id="IPR011013">
    <property type="entry name" value="Gal_mutarotase_sf_dom"/>
</dbReference>
<organism evidence="10 11">
    <name type="scientific">Tunturiibacter lichenicola</name>
    <dbReference type="NCBI Taxonomy" id="2051959"/>
    <lineage>
        <taxon>Bacteria</taxon>
        <taxon>Pseudomonadati</taxon>
        <taxon>Acidobacteriota</taxon>
        <taxon>Terriglobia</taxon>
        <taxon>Terriglobales</taxon>
        <taxon>Acidobacteriaceae</taxon>
        <taxon>Tunturiibacter</taxon>
    </lineage>
</organism>
<dbReference type="InterPro" id="IPR030458">
    <property type="entry name" value="Glyco_hydro_31_AS"/>
</dbReference>
<sequence>MNGLRFGRVAVLLVLGCCVMSVPDLSAQSGAAEKGGVISLTRATSAAALPNGLELRDGEARVQITALREDVLRIRVSKTGKMPEDASWAVLPGSRTSSVATAYRAEGGKAGFSTKALQVSVDRATLAVTISDTHGGVLLEDARPVEFHGDHFRIYKRMPPEEHYFGLGDKTGPLDRRGGAYQMWNTDQYRFQESSDPLYKAIPFFIADNAGRSYGLFLDNTWRTSFDFGKEDAEAYSFGADGGPVDYYFIYGPKPKQAVEGYAWLTGFTPLPPEWSLGFQQSRYSYMTEARAREVADRMRADRIPCDALYLDIDFQDRNAPFTVNQQAFPKFPQFIQELKEKHFNLVLITDLHIADRANQGYAPYDSGAADDHFVKNPDGSVFVGKVWPGPAVFPDFTRKDSRAWWGTLYKEFYDEGVGGFWNDMNEPSVFETPSKTMPLDVVHRIDEPGFVSRTARHAEIHNVYGMENSRATYEGLLRLKPNQRPFVLTRATYAGGQRYASTWTGDNSSSWNHLRMSTPMLLNLGLSGFSMAGDDIGGYAGSSTQDLLTKWIEVGEFNPIYRDHTEKFTADQEPWVGGAEVEAVRRKYIEDRYRLMPYLYTLAEENSRTGVPMMRPLFLEFPDATADKHPLDLDAANQFMLGPDLLIAPAPYPEAPDSYAVTFPPVGWYDYWTGAKVAGSAREAVAVSTGAALGVGALQSVKITPQVDVLPVFVRAGSILPFAPLVESTQEKPNGPLTLKVYPGEGCAGSLYQDDGISFAYKEKDFLRVEYSCESTHDGLRLHVGAREGSFQPWWNGVEVTIFGWNGAPGKITYGGQVIADSRFDGVAHSLTVVLSERAEGGVLEIGGR</sequence>
<dbReference type="InterPro" id="IPR033403">
    <property type="entry name" value="DUF5110"/>
</dbReference>
<dbReference type="InterPro" id="IPR048395">
    <property type="entry name" value="Glyco_hydro_31_C"/>
</dbReference>
<dbReference type="InterPro" id="IPR017853">
    <property type="entry name" value="GH"/>
</dbReference>
<name>A0A7W8JBD5_9BACT</name>
<keyword evidence="2 4" id="KW-0378">Hydrolase</keyword>
<feature type="domain" description="Glycosyl hydrolase family 31 C-terminal" evidence="9">
    <location>
        <begin position="611"/>
        <end position="721"/>
    </location>
</feature>
<dbReference type="PANTHER" id="PTHR22762">
    <property type="entry name" value="ALPHA-GLUCOSIDASE"/>
    <property type="match status" value="1"/>
</dbReference>
<gene>
    <name evidence="10" type="ORF">HDF10_004159</name>
</gene>
<dbReference type="SUPFAM" id="SSF51445">
    <property type="entry name" value="(Trans)glycosidases"/>
    <property type="match status" value="1"/>
</dbReference>